<keyword evidence="4" id="KW-0997">Cell inner membrane</keyword>
<dbReference type="GO" id="GO:0005886">
    <property type="term" value="C:plasma membrane"/>
    <property type="evidence" value="ECO:0007669"/>
    <property type="project" value="UniProtKB-SubCell"/>
</dbReference>
<keyword evidence="5 8" id="KW-0812">Transmembrane</keyword>
<accession>A0A061QY71</accession>
<dbReference type="InterPro" id="IPR024989">
    <property type="entry name" value="MFS_assoc_dom"/>
</dbReference>
<keyword evidence="2" id="KW-0813">Transport</keyword>
<comment type="subcellular location">
    <subcellularLocation>
        <location evidence="1">Cell inner membrane</location>
        <topology evidence="1">Multi-pass membrane protein</topology>
    </subcellularLocation>
</comment>
<dbReference type="Pfam" id="PF12832">
    <property type="entry name" value="MFS_1_like"/>
    <property type="match status" value="1"/>
</dbReference>
<dbReference type="EMBL" id="GBEZ01022195">
    <property type="protein sequence ID" value="JAC64628.1"/>
    <property type="molecule type" value="Transcribed_RNA"/>
</dbReference>
<feature type="transmembrane region" description="Helical" evidence="8">
    <location>
        <begin position="130"/>
        <end position="153"/>
    </location>
</feature>
<dbReference type="Gene3D" id="1.20.1250.20">
    <property type="entry name" value="MFS general substrate transporter like domains"/>
    <property type="match status" value="2"/>
</dbReference>
<evidence type="ECO:0000256" key="7">
    <source>
        <dbReference type="ARBA" id="ARBA00023136"/>
    </source>
</evidence>
<feature type="transmembrane region" description="Helical" evidence="8">
    <location>
        <begin position="262"/>
        <end position="283"/>
    </location>
</feature>
<evidence type="ECO:0000256" key="5">
    <source>
        <dbReference type="ARBA" id="ARBA00022692"/>
    </source>
</evidence>
<evidence type="ECO:0000256" key="6">
    <source>
        <dbReference type="ARBA" id="ARBA00022989"/>
    </source>
</evidence>
<dbReference type="InterPro" id="IPR036259">
    <property type="entry name" value="MFS_trans_sf"/>
</dbReference>
<organism evidence="10">
    <name type="scientific">Tetraselmis sp. GSL018</name>
    <dbReference type="NCBI Taxonomy" id="582737"/>
    <lineage>
        <taxon>Eukaryota</taxon>
        <taxon>Viridiplantae</taxon>
        <taxon>Chlorophyta</taxon>
        <taxon>core chlorophytes</taxon>
        <taxon>Chlorodendrophyceae</taxon>
        <taxon>Chlorodendrales</taxon>
        <taxon>Chlorodendraceae</taxon>
        <taxon>Tetraselmis</taxon>
    </lineage>
</organism>
<dbReference type="PANTHER" id="PTHR23522:SF10">
    <property type="entry name" value="3-PHENYLPROPIONIC ACID TRANSPORTER-RELATED"/>
    <property type="match status" value="1"/>
</dbReference>
<evidence type="ECO:0000256" key="3">
    <source>
        <dbReference type="ARBA" id="ARBA00022475"/>
    </source>
</evidence>
<reference evidence="10" key="1">
    <citation type="submission" date="2014-05" db="EMBL/GenBank/DDBJ databases">
        <title>The transcriptome of the halophilic microalga Tetraselmis sp. GSL018 isolated from the Great Salt Lake, Utah.</title>
        <authorList>
            <person name="Jinkerson R.E."/>
            <person name="D'Adamo S."/>
            <person name="Posewitz M.C."/>
        </authorList>
    </citation>
    <scope>NUCLEOTIDE SEQUENCE</scope>
    <source>
        <strain evidence="10">GSL018</strain>
    </source>
</reference>
<gene>
    <name evidence="10" type="primary">HCAT</name>
    <name evidence="11" type="ORF">TSPGSL018_12457</name>
    <name evidence="10" type="ORF">TSPGSL018_17883</name>
</gene>
<feature type="transmembrane region" description="Helical" evidence="8">
    <location>
        <begin position="203"/>
        <end position="221"/>
    </location>
</feature>
<dbReference type="PANTHER" id="PTHR23522">
    <property type="entry name" value="BLL5896 PROTEIN"/>
    <property type="match status" value="1"/>
</dbReference>
<protein>
    <submittedName>
        <fullName evidence="10">MFS transporter, PPP family, 3-phenylpropionic acid transporter</fullName>
    </submittedName>
</protein>
<feature type="transmembrane region" description="Helical" evidence="8">
    <location>
        <begin position="289"/>
        <end position="311"/>
    </location>
</feature>
<keyword evidence="3" id="KW-1003">Cell membrane</keyword>
<name>A0A061QY71_9CHLO</name>
<sequence length="316" mass="34120">MLSICSIGVHAIMLWSLSFNSLAVCICLASVLISAILPLGESLAVKTLPDTVYGRVRLWGSVAFLLSNVLGGKAISHLGFPYVMVILLFSCLCICVSSLFLPTRRASEEQISEEKTIRQNSTVQNSPAKIASFFCSSWMLPIFLFSASTIQSAHALYYCFGSFFFKSAGYNENAIGVLWAVGVAAEICIFARKDLMANWSARQFLVVGGIASLVRWTLMATNPPLPLMFLVQALHGLTFGITHLGTIKFLQTAIPLELSATVYGLYSAVSDGIFMAGATFLSGKLYSTYGSMSFFAMGLLGMIGGISATLLRSQTR</sequence>
<proteinExistence type="predicted"/>
<dbReference type="SUPFAM" id="SSF103473">
    <property type="entry name" value="MFS general substrate transporter"/>
    <property type="match status" value="1"/>
</dbReference>
<feature type="transmembrane region" description="Helical" evidence="8">
    <location>
        <begin position="227"/>
        <end position="250"/>
    </location>
</feature>
<evidence type="ECO:0000256" key="8">
    <source>
        <dbReference type="SAM" id="Phobius"/>
    </source>
</evidence>
<dbReference type="NCBIfam" id="NF037955">
    <property type="entry name" value="mfs"/>
    <property type="match status" value="1"/>
</dbReference>
<feature type="transmembrane region" description="Helical" evidence="8">
    <location>
        <begin position="173"/>
        <end position="191"/>
    </location>
</feature>
<evidence type="ECO:0000256" key="1">
    <source>
        <dbReference type="ARBA" id="ARBA00004429"/>
    </source>
</evidence>
<dbReference type="AlphaFoldDB" id="A0A061QY71"/>
<keyword evidence="6 8" id="KW-1133">Transmembrane helix</keyword>
<dbReference type="GO" id="GO:0030395">
    <property type="term" value="F:lactose binding"/>
    <property type="evidence" value="ECO:0007669"/>
    <property type="project" value="TreeGrafter"/>
</dbReference>
<feature type="transmembrane region" description="Helical" evidence="8">
    <location>
        <begin position="12"/>
        <end position="37"/>
    </location>
</feature>
<evidence type="ECO:0000256" key="2">
    <source>
        <dbReference type="ARBA" id="ARBA00022448"/>
    </source>
</evidence>
<keyword evidence="7 8" id="KW-0472">Membrane</keyword>
<dbReference type="InterPro" id="IPR026032">
    <property type="entry name" value="HcaT-like"/>
</dbReference>
<feature type="domain" description="Major facilitator superfamily associated" evidence="9">
    <location>
        <begin position="2"/>
        <end position="296"/>
    </location>
</feature>
<evidence type="ECO:0000256" key="4">
    <source>
        <dbReference type="ARBA" id="ARBA00022519"/>
    </source>
</evidence>
<feature type="transmembrane region" description="Helical" evidence="8">
    <location>
        <begin position="82"/>
        <end position="101"/>
    </location>
</feature>
<dbReference type="GO" id="GO:0015528">
    <property type="term" value="F:lactose:proton symporter activity"/>
    <property type="evidence" value="ECO:0007669"/>
    <property type="project" value="TreeGrafter"/>
</dbReference>
<evidence type="ECO:0000259" key="9">
    <source>
        <dbReference type="Pfam" id="PF12832"/>
    </source>
</evidence>
<dbReference type="EMBL" id="GBEZ01005799">
    <property type="protein sequence ID" value="JAC79549.1"/>
    <property type="molecule type" value="Transcribed_RNA"/>
</dbReference>
<evidence type="ECO:0000313" key="10">
    <source>
        <dbReference type="EMBL" id="JAC64628.1"/>
    </source>
</evidence>
<evidence type="ECO:0000313" key="11">
    <source>
        <dbReference type="EMBL" id="JAC79549.1"/>
    </source>
</evidence>